<evidence type="ECO:0000256" key="3">
    <source>
        <dbReference type="ARBA" id="ARBA00022723"/>
    </source>
</evidence>
<evidence type="ECO:0000256" key="4">
    <source>
        <dbReference type="ARBA" id="ARBA00022801"/>
    </source>
</evidence>
<sequence>MASSIPPQFASYDLKHTRPFSHHAPASGWEPLDDPKIIQSPIEYSLIFVVDRDQDKVLLGLKRRGMGVNLYNGFGGKPEKSETMLQCAARELQEEAGIASSPGGLVYKGVLYSARPRSNKDPTDDVKIMIKVHFFACTAWSGIPQTSEEMIPQWFKIWKGAQAERSDRGHSPLPVDQMWPEASFYLEPVLRSILDGHDDELFLGRINYELLSKREAPTSLPALDGLTIQADPCADQDDRAERLDGWWMVLIRKSEAIDEASMPCQHDWDV</sequence>
<evidence type="ECO:0000313" key="8">
    <source>
        <dbReference type="Proteomes" id="UP000092666"/>
    </source>
</evidence>
<reference evidence="8" key="2">
    <citation type="submission" date="2013-12" db="EMBL/GenBank/DDBJ databases">
        <title>Evolution of pathogenesis and genome organization in the Tremellales.</title>
        <authorList>
            <person name="Cuomo C."/>
            <person name="Litvintseva A."/>
            <person name="Heitman J."/>
            <person name="Chen Y."/>
            <person name="Sun S."/>
            <person name="Springer D."/>
            <person name="Dromer F."/>
            <person name="Young S."/>
            <person name="Zeng Q."/>
            <person name="Chapman S."/>
            <person name="Gujja S."/>
            <person name="Saif S."/>
            <person name="Birren B."/>
        </authorList>
    </citation>
    <scope>NUCLEOTIDE SEQUENCE [LARGE SCALE GENOMIC DNA]</scope>
    <source>
        <strain evidence="8">BCC8398</strain>
    </source>
</reference>
<dbReference type="PROSITE" id="PS51462">
    <property type="entry name" value="NUDIX"/>
    <property type="match status" value="1"/>
</dbReference>
<dbReference type="InterPro" id="IPR020084">
    <property type="entry name" value="NUDIX_hydrolase_CS"/>
</dbReference>
<keyword evidence="5" id="KW-0460">Magnesium</keyword>
<proteinExistence type="inferred from homology"/>
<dbReference type="PANTHER" id="PTHR43758">
    <property type="entry name" value="7,8-DIHYDRO-8-OXOGUANINE TRIPHOSPHATASE"/>
    <property type="match status" value="1"/>
</dbReference>
<dbReference type="OrthoDB" id="447842at2759"/>
<dbReference type="CDD" id="cd03427">
    <property type="entry name" value="NUDIX_MTH1_Nudt1"/>
    <property type="match status" value="1"/>
</dbReference>
<dbReference type="InterPro" id="IPR000086">
    <property type="entry name" value="NUDIX_hydrolase_dom"/>
</dbReference>
<keyword evidence="3" id="KW-0479">Metal-binding</keyword>
<dbReference type="GO" id="GO:0005737">
    <property type="term" value="C:cytoplasm"/>
    <property type="evidence" value="ECO:0007669"/>
    <property type="project" value="TreeGrafter"/>
</dbReference>
<dbReference type="AlphaFoldDB" id="A0A1B9GS76"/>
<dbReference type="PROSITE" id="PS00893">
    <property type="entry name" value="NUDIX_BOX"/>
    <property type="match status" value="1"/>
</dbReference>
<evidence type="ECO:0000256" key="5">
    <source>
        <dbReference type="ARBA" id="ARBA00022842"/>
    </source>
</evidence>
<dbReference type="STRING" id="1296120.A0A1B9GS76"/>
<dbReference type="Pfam" id="PF00293">
    <property type="entry name" value="NUDIX"/>
    <property type="match status" value="1"/>
</dbReference>
<dbReference type="InterPro" id="IPR015797">
    <property type="entry name" value="NUDIX_hydrolase-like_dom_sf"/>
</dbReference>
<keyword evidence="8" id="KW-1185">Reference proteome</keyword>
<gene>
    <name evidence="7" type="ORF">I316_04530</name>
</gene>
<evidence type="ECO:0000259" key="6">
    <source>
        <dbReference type="PROSITE" id="PS51462"/>
    </source>
</evidence>
<dbReference type="PANTHER" id="PTHR43758:SF2">
    <property type="entry name" value="OXIDIZED PURINE NUCLEOSIDE TRIPHOSPHATE HYDROLASE"/>
    <property type="match status" value="1"/>
</dbReference>
<feature type="domain" description="Nudix hydrolase" evidence="6">
    <location>
        <begin position="40"/>
        <end position="177"/>
    </location>
</feature>
<dbReference type="GO" id="GO:0042262">
    <property type="term" value="P:DNA protection"/>
    <property type="evidence" value="ECO:0007669"/>
    <property type="project" value="TreeGrafter"/>
</dbReference>
<organism evidence="7 8">
    <name type="scientific">Kwoniella heveanensis BCC8398</name>
    <dbReference type="NCBI Taxonomy" id="1296120"/>
    <lineage>
        <taxon>Eukaryota</taxon>
        <taxon>Fungi</taxon>
        <taxon>Dikarya</taxon>
        <taxon>Basidiomycota</taxon>
        <taxon>Agaricomycotina</taxon>
        <taxon>Tremellomycetes</taxon>
        <taxon>Tremellales</taxon>
        <taxon>Cryptococcaceae</taxon>
        <taxon>Kwoniella</taxon>
    </lineage>
</organism>
<dbReference type="GO" id="GO:0046872">
    <property type="term" value="F:metal ion binding"/>
    <property type="evidence" value="ECO:0007669"/>
    <property type="project" value="UniProtKB-KW"/>
</dbReference>
<dbReference type="Proteomes" id="UP000092666">
    <property type="component" value="Unassembled WGS sequence"/>
</dbReference>
<protein>
    <recommendedName>
        <fullName evidence="6">Nudix hydrolase domain-containing protein</fullName>
    </recommendedName>
</protein>
<evidence type="ECO:0000256" key="2">
    <source>
        <dbReference type="ARBA" id="ARBA00005582"/>
    </source>
</evidence>
<evidence type="ECO:0000256" key="1">
    <source>
        <dbReference type="ARBA" id="ARBA00001946"/>
    </source>
</evidence>
<keyword evidence="4" id="KW-0378">Hydrolase</keyword>
<dbReference type="EMBL" id="KI669503">
    <property type="protein sequence ID" value="OCF33818.1"/>
    <property type="molecule type" value="Genomic_DNA"/>
</dbReference>
<dbReference type="Gene3D" id="3.90.79.10">
    <property type="entry name" value="Nucleoside Triphosphate Pyrophosphohydrolase"/>
    <property type="match status" value="1"/>
</dbReference>
<comment type="cofactor">
    <cofactor evidence="1">
        <name>Mg(2+)</name>
        <dbReference type="ChEBI" id="CHEBI:18420"/>
    </cofactor>
</comment>
<name>A0A1B9GS76_9TREE</name>
<comment type="similarity">
    <text evidence="2">Belongs to the Nudix hydrolase family.</text>
</comment>
<accession>A0A1B9GS76</accession>
<reference evidence="7 8" key="1">
    <citation type="submission" date="2013-07" db="EMBL/GenBank/DDBJ databases">
        <title>The Genome Sequence of Cryptococcus heveanensis BCC8398.</title>
        <authorList>
            <consortium name="The Broad Institute Genome Sequencing Platform"/>
            <person name="Cuomo C."/>
            <person name="Litvintseva A."/>
            <person name="Chen Y."/>
            <person name="Heitman J."/>
            <person name="Sun S."/>
            <person name="Springer D."/>
            <person name="Dromer F."/>
            <person name="Young S.K."/>
            <person name="Zeng Q."/>
            <person name="Gargeya S."/>
            <person name="Fitzgerald M."/>
            <person name="Abouelleil A."/>
            <person name="Alvarado L."/>
            <person name="Berlin A.M."/>
            <person name="Chapman S.B."/>
            <person name="Dewar J."/>
            <person name="Goldberg J."/>
            <person name="Griggs A."/>
            <person name="Gujja S."/>
            <person name="Hansen M."/>
            <person name="Howarth C."/>
            <person name="Imamovic A."/>
            <person name="Larimer J."/>
            <person name="McCowan C."/>
            <person name="Murphy C."/>
            <person name="Pearson M."/>
            <person name="Priest M."/>
            <person name="Roberts A."/>
            <person name="Saif S."/>
            <person name="Shea T."/>
            <person name="Sykes S."/>
            <person name="Wortman J."/>
            <person name="Nusbaum C."/>
            <person name="Birren B."/>
        </authorList>
    </citation>
    <scope>NUCLEOTIDE SEQUENCE [LARGE SCALE GENOMIC DNA]</scope>
    <source>
        <strain evidence="7 8">BCC8398</strain>
    </source>
</reference>
<evidence type="ECO:0000313" key="7">
    <source>
        <dbReference type="EMBL" id="OCF33818.1"/>
    </source>
</evidence>
<dbReference type="GO" id="GO:0008413">
    <property type="term" value="F:8-oxo-7,8-dihydroguanosine triphosphate pyrophosphatase activity"/>
    <property type="evidence" value="ECO:0007669"/>
    <property type="project" value="TreeGrafter"/>
</dbReference>
<dbReference type="SUPFAM" id="SSF55811">
    <property type="entry name" value="Nudix"/>
    <property type="match status" value="1"/>
</dbReference>